<comment type="caution">
    <text evidence="2">The sequence shown here is derived from an EMBL/GenBank/DDBJ whole genome shotgun (WGS) entry which is preliminary data.</text>
</comment>
<dbReference type="Proteomes" id="UP001176940">
    <property type="component" value="Unassembled WGS sequence"/>
</dbReference>
<feature type="region of interest" description="Disordered" evidence="1">
    <location>
        <begin position="1"/>
        <end position="21"/>
    </location>
</feature>
<keyword evidence="3" id="KW-1185">Reference proteome</keyword>
<sequence>MKTTSRHGNVGLGPQPTDNHDLQYNRSLAGSIPFTVRLGSVLAGMADLLLPRRYIRLCFRSSTGSILDLLEQEKAHIQKQIVKTGG</sequence>
<organism evidence="2 3">
    <name type="scientific">Ranitomeya imitator</name>
    <name type="common">mimic poison frog</name>
    <dbReference type="NCBI Taxonomy" id="111125"/>
    <lineage>
        <taxon>Eukaryota</taxon>
        <taxon>Metazoa</taxon>
        <taxon>Chordata</taxon>
        <taxon>Craniata</taxon>
        <taxon>Vertebrata</taxon>
        <taxon>Euteleostomi</taxon>
        <taxon>Amphibia</taxon>
        <taxon>Batrachia</taxon>
        <taxon>Anura</taxon>
        <taxon>Neobatrachia</taxon>
        <taxon>Hyloidea</taxon>
        <taxon>Dendrobatidae</taxon>
        <taxon>Dendrobatinae</taxon>
        <taxon>Ranitomeya</taxon>
    </lineage>
</organism>
<protein>
    <submittedName>
        <fullName evidence="2">Uncharacterized protein</fullName>
    </submittedName>
</protein>
<evidence type="ECO:0000313" key="2">
    <source>
        <dbReference type="EMBL" id="CAJ0965576.1"/>
    </source>
</evidence>
<reference evidence="2" key="1">
    <citation type="submission" date="2023-07" db="EMBL/GenBank/DDBJ databases">
        <authorList>
            <person name="Stuckert A."/>
        </authorList>
    </citation>
    <scope>NUCLEOTIDE SEQUENCE</scope>
</reference>
<proteinExistence type="predicted"/>
<accession>A0ABN9MMS7</accession>
<evidence type="ECO:0000313" key="3">
    <source>
        <dbReference type="Proteomes" id="UP001176940"/>
    </source>
</evidence>
<evidence type="ECO:0000256" key="1">
    <source>
        <dbReference type="SAM" id="MobiDB-lite"/>
    </source>
</evidence>
<name>A0ABN9MMS7_9NEOB</name>
<gene>
    <name evidence="2" type="ORF">RIMI_LOCUS20427531</name>
</gene>
<dbReference type="EMBL" id="CAUEEQ010068368">
    <property type="protein sequence ID" value="CAJ0965576.1"/>
    <property type="molecule type" value="Genomic_DNA"/>
</dbReference>